<keyword evidence="1" id="KW-0812">Transmembrane</keyword>
<keyword evidence="1" id="KW-0472">Membrane</keyword>
<sequence>MNPGLCVIRYIALLSNLYDAAFIQHVFLMINTPFMKPLSLLLLLIGNAALAQVPALQYKTGAKHRYQLLTSFSYNGQAQPSSLAVCEVTSGKDEKGVPFEEVKWISLKSIKGTDTTDETATALAVKPYTLSLDSRGSLALPKIDVAGMTGPITDFHTFYVAVGPQLGLQQLKKAGDKVLKPDLVKGDFSNGKTILTGHDCLQVVSTLSGINKQQAHIKTQFLPPASPCLDLLLPEMKEPVIKDTLNNFQMVRPGAAGLYNVQYGREFFTINTFIRTTDGRIEKANMHNLLNLKVKLNCDSTYKQCQHEVPFKIERELTLELL</sequence>
<name>A0A1N6K905_9BACT</name>
<feature type="transmembrane region" description="Helical" evidence="1">
    <location>
        <begin position="7"/>
        <end position="28"/>
    </location>
</feature>
<proteinExistence type="predicted"/>
<keyword evidence="3" id="KW-1185">Reference proteome</keyword>
<dbReference type="STRING" id="536979.SAMN04488055_5338"/>
<protein>
    <submittedName>
        <fullName evidence="2">Uncharacterized protein</fullName>
    </submittedName>
</protein>
<evidence type="ECO:0000256" key="1">
    <source>
        <dbReference type="SAM" id="Phobius"/>
    </source>
</evidence>
<keyword evidence="1" id="KW-1133">Transmembrane helix</keyword>
<dbReference type="EMBL" id="FSRA01000002">
    <property type="protein sequence ID" value="SIO53021.1"/>
    <property type="molecule type" value="Genomic_DNA"/>
</dbReference>
<evidence type="ECO:0000313" key="2">
    <source>
        <dbReference type="EMBL" id="SIO53021.1"/>
    </source>
</evidence>
<reference evidence="2 3" key="1">
    <citation type="submission" date="2016-11" db="EMBL/GenBank/DDBJ databases">
        <authorList>
            <person name="Jaros S."/>
            <person name="Januszkiewicz K."/>
            <person name="Wedrychowicz H."/>
        </authorList>
    </citation>
    <scope>NUCLEOTIDE SEQUENCE [LARGE SCALE GENOMIC DNA]</scope>
    <source>
        <strain evidence="2 3">DSM 24787</strain>
    </source>
</reference>
<organism evidence="2 3">
    <name type="scientific">Chitinophaga niabensis</name>
    <dbReference type="NCBI Taxonomy" id="536979"/>
    <lineage>
        <taxon>Bacteria</taxon>
        <taxon>Pseudomonadati</taxon>
        <taxon>Bacteroidota</taxon>
        <taxon>Chitinophagia</taxon>
        <taxon>Chitinophagales</taxon>
        <taxon>Chitinophagaceae</taxon>
        <taxon>Chitinophaga</taxon>
    </lineage>
</organism>
<dbReference type="Proteomes" id="UP000185003">
    <property type="component" value="Unassembled WGS sequence"/>
</dbReference>
<dbReference type="AlphaFoldDB" id="A0A1N6K905"/>
<evidence type="ECO:0000313" key="3">
    <source>
        <dbReference type="Proteomes" id="UP000185003"/>
    </source>
</evidence>
<accession>A0A1N6K905</accession>
<gene>
    <name evidence="2" type="ORF">SAMN04488055_5338</name>
</gene>